<dbReference type="SMART" id="SM00507">
    <property type="entry name" value="HNHc"/>
    <property type="match status" value="1"/>
</dbReference>
<evidence type="ECO:0000313" key="2">
    <source>
        <dbReference type="EMBL" id="TQR85494.1"/>
    </source>
</evidence>
<dbReference type="Proteomes" id="UP000315759">
    <property type="component" value="Unassembled WGS sequence"/>
</dbReference>
<dbReference type="EMBL" id="VIFX01000020">
    <property type="protein sequence ID" value="TQR85494.1"/>
    <property type="molecule type" value="Genomic_DNA"/>
</dbReference>
<feature type="domain" description="HNH nuclease" evidence="1">
    <location>
        <begin position="307"/>
        <end position="357"/>
    </location>
</feature>
<gene>
    <name evidence="2" type="ORF">D8S82_16695</name>
</gene>
<proteinExistence type="predicted"/>
<name>A0A544VZS8_9MYCO</name>
<protein>
    <submittedName>
        <fullName evidence="2">DUF222 domain-containing protein</fullName>
    </submittedName>
</protein>
<dbReference type="RefSeq" id="WP_142553153.1">
    <property type="nucleotide sequence ID" value="NZ_VIFX01000020.1"/>
</dbReference>
<evidence type="ECO:0000259" key="1">
    <source>
        <dbReference type="SMART" id="SM00507"/>
    </source>
</evidence>
<comment type="caution">
    <text evidence="2">The sequence shown here is derived from an EMBL/GenBank/DDBJ whole genome shotgun (WGS) entry which is preliminary data.</text>
</comment>
<evidence type="ECO:0000313" key="3">
    <source>
        <dbReference type="Proteomes" id="UP000315759"/>
    </source>
</evidence>
<accession>A0A544VZS8</accession>
<dbReference type="AlphaFoldDB" id="A0A544VZS8"/>
<reference evidence="2 3" key="1">
    <citation type="submission" date="2018-10" db="EMBL/GenBank/DDBJ databases">
        <title>Draft genome of Mycobacterium hodleri strain B.</title>
        <authorList>
            <person name="Amande T.J."/>
            <person name="Mcgenity T.J."/>
        </authorList>
    </citation>
    <scope>NUCLEOTIDE SEQUENCE [LARGE SCALE GENOMIC DNA]</scope>
    <source>
        <strain evidence="2 3">B</strain>
    </source>
</reference>
<keyword evidence="3" id="KW-1185">Reference proteome</keyword>
<dbReference type="InterPro" id="IPR003615">
    <property type="entry name" value="HNH_nuc"/>
</dbReference>
<dbReference type="CDD" id="cd00085">
    <property type="entry name" value="HNHc"/>
    <property type="match status" value="1"/>
</dbReference>
<sequence length="420" mass="45126">MFDTVDEAALVDRIAVLERTKSAAAAEQAVLTAHLDTTRRAREAAAGIPAAKRGKGLGSEIALARRDSPNRGGRHLGFARALVNEMPHTLAALTAGLLSEWRATLIVRESACLDVADRRILDARMCADAKSLEGKGDKRIEADAKAIAYELDPHAVVDRAVRAESERSVWVRPAPDNMTYVTALLPMPQGVSVYAALRREADTCGDGRPRNHVMADTFVERLTGRPADVPIPIAVDLVITDETLLGGDTVAARVPGYGPIPAAVARRLVNRAATDARSRATLRRLYRHPDSGALIAMESKARAFPTGLTRFIAVRDDTCRTPYCDAPIRHTDHAVDHATGGPTTAVNGRGTCAGCNYDKQAPGWQVGNHRDRDGTHTCQIVTPTGARHQSTAPPLPGRPGNRRSIVEVAFADELAWHNAA</sequence>
<organism evidence="2 3">
    <name type="scientific">Mycolicibacterium hodleri</name>
    <dbReference type="NCBI Taxonomy" id="49897"/>
    <lineage>
        <taxon>Bacteria</taxon>
        <taxon>Bacillati</taxon>
        <taxon>Actinomycetota</taxon>
        <taxon>Actinomycetes</taxon>
        <taxon>Mycobacteriales</taxon>
        <taxon>Mycobacteriaceae</taxon>
        <taxon>Mycolicibacterium</taxon>
    </lineage>
</organism>